<proteinExistence type="predicted"/>
<keyword evidence="2" id="KW-0479">Metal-binding</keyword>
<evidence type="ECO:0000256" key="8">
    <source>
        <dbReference type="SAM" id="MobiDB-lite"/>
    </source>
</evidence>
<dbReference type="GO" id="GO:0008270">
    <property type="term" value="F:zinc ion binding"/>
    <property type="evidence" value="ECO:0007669"/>
    <property type="project" value="InterPro"/>
</dbReference>
<dbReference type="STRING" id="5601.A0A0D2CH79"/>
<dbReference type="Pfam" id="PF04082">
    <property type="entry name" value="Fungal_trans"/>
    <property type="match status" value="1"/>
</dbReference>
<comment type="subcellular location">
    <subcellularLocation>
        <location evidence="1">Nucleus</location>
    </subcellularLocation>
</comment>
<dbReference type="InterPro" id="IPR007219">
    <property type="entry name" value="XnlR_reg_dom"/>
</dbReference>
<keyword evidence="7" id="KW-0539">Nucleus</keyword>
<dbReference type="HOGENOM" id="CLU_019941_0_0_1"/>
<dbReference type="PANTHER" id="PTHR47782">
    <property type="entry name" value="ZN(II)2CYS6 TRANSCRIPTION FACTOR (EUROFUNG)-RELATED"/>
    <property type="match status" value="1"/>
</dbReference>
<evidence type="ECO:0000256" key="3">
    <source>
        <dbReference type="ARBA" id="ARBA00022833"/>
    </source>
</evidence>
<dbReference type="GO" id="GO:0006351">
    <property type="term" value="P:DNA-templated transcription"/>
    <property type="evidence" value="ECO:0007669"/>
    <property type="project" value="InterPro"/>
</dbReference>
<evidence type="ECO:0000313" key="11">
    <source>
        <dbReference type="Proteomes" id="UP000054266"/>
    </source>
</evidence>
<dbReference type="SMART" id="SM00906">
    <property type="entry name" value="Fungal_trans"/>
    <property type="match status" value="1"/>
</dbReference>
<sequence>MSFNARFQEGGLYNSKMPRSDRLTYARYIQSLVSRLDNLKEATATSAPPPRCAEQNQGSGHFPTLATQNSTSGAGSSSLPEPFLPSGSDVDSDLHFILPTATGTTTRFYGSSSVFSLTVEVLTAARERSLYTPSPALESVSPTEESFGGLANFYELPTTGVLNETVRSLLKLYLSSVGIVYPFVDKSLLDMDTMAYFDIRSRPDFDVAKLQGRPAYQYFRVTMMCAISCASKLRHQPSLLVYANAFYQEAVKLVEAVTHEVSVDSLQALLFLSVYCLFFPRKGNIWKLLNFACRLSIQLNCHVETHNNLELDREQVARRDIFWTLFSIERLLGQHYGRPSDLPCSIISTEHPTRFPPVYLAPPDGNDAEVQAFCARHISRLMYLRGELYTDMYLQIDPQEPVRSLDWFVHKYFELHQWFQEVEPFHESLGCGTIACRVSFHSAVLFLFQPLILRALSGPTSSAGPTKPEPIPSESFYSACELIRIHDRILRAPENSSLGIYPMTFLSAHSIWLAAMALMAHCLLTIDGHVETLSRLSDTAPSPRTEKLSYGQNDIFGVSNMCLILLGWCGEKWPGMGGMTDAYRRLSQQVLPLLVQNGHV</sequence>
<evidence type="ECO:0000256" key="5">
    <source>
        <dbReference type="ARBA" id="ARBA00023125"/>
    </source>
</evidence>
<evidence type="ECO:0000259" key="9">
    <source>
        <dbReference type="SMART" id="SM00906"/>
    </source>
</evidence>
<keyword evidence="5" id="KW-0238">DNA-binding</keyword>
<keyword evidence="3" id="KW-0862">Zinc</keyword>
<keyword evidence="6" id="KW-0804">Transcription</keyword>
<evidence type="ECO:0000256" key="1">
    <source>
        <dbReference type="ARBA" id="ARBA00004123"/>
    </source>
</evidence>
<reference evidence="10 11" key="1">
    <citation type="submission" date="2015-01" db="EMBL/GenBank/DDBJ databases">
        <title>The Genome Sequence of Capronia semiimmersa CBS27337.</title>
        <authorList>
            <consortium name="The Broad Institute Genomics Platform"/>
            <person name="Cuomo C."/>
            <person name="de Hoog S."/>
            <person name="Gorbushina A."/>
            <person name="Stielow B."/>
            <person name="Teixiera M."/>
            <person name="Abouelleil A."/>
            <person name="Chapman S.B."/>
            <person name="Priest M."/>
            <person name="Young S.K."/>
            <person name="Wortman J."/>
            <person name="Nusbaum C."/>
            <person name="Birren B."/>
        </authorList>
    </citation>
    <scope>NUCLEOTIDE SEQUENCE [LARGE SCALE GENOMIC DNA]</scope>
    <source>
        <strain evidence="10 11">CBS 27337</strain>
    </source>
</reference>
<name>A0A0D2CH79_9EURO</name>
<dbReference type="GO" id="GO:0045944">
    <property type="term" value="P:positive regulation of transcription by RNA polymerase II"/>
    <property type="evidence" value="ECO:0007669"/>
    <property type="project" value="TreeGrafter"/>
</dbReference>
<organism evidence="10 11">
    <name type="scientific">Phialophora macrospora</name>
    <dbReference type="NCBI Taxonomy" id="1851006"/>
    <lineage>
        <taxon>Eukaryota</taxon>
        <taxon>Fungi</taxon>
        <taxon>Dikarya</taxon>
        <taxon>Ascomycota</taxon>
        <taxon>Pezizomycotina</taxon>
        <taxon>Eurotiomycetes</taxon>
        <taxon>Chaetothyriomycetidae</taxon>
        <taxon>Chaetothyriales</taxon>
        <taxon>Herpotrichiellaceae</taxon>
        <taxon>Phialophora</taxon>
    </lineage>
</organism>
<keyword evidence="4" id="KW-0805">Transcription regulation</keyword>
<feature type="region of interest" description="Disordered" evidence="8">
    <location>
        <begin position="42"/>
        <end position="84"/>
    </location>
</feature>
<evidence type="ECO:0000256" key="4">
    <source>
        <dbReference type="ARBA" id="ARBA00023015"/>
    </source>
</evidence>
<feature type="domain" description="Xylanolytic transcriptional activator regulatory" evidence="9">
    <location>
        <begin position="285"/>
        <end position="358"/>
    </location>
</feature>
<protein>
    <recommendedName>
        <fullName evidence="9">Xylanolytic transcriptional activator regulatory domain-containing protein</fullName>
    </recommendedName>
</protein>
<dbReference type="Proteomes" id="UP000054266">
    <property type="component" value="Unassembled WGS sequence"/>
</dbReference>
<evidence type="ECO:0000256" key="7">
    <source>
        <dbReference type="ARBA" id="ARBA00023242"/>
    </source>
</evidence>
<evidence type="ECO:0000313" key="10">
    <source>
        <dbReference type="EMBL" id="KIW64536.1"/>
    </source>
</evidence>
<feature type="compositionally biased region" description="Polar residues" evidence="8">
    <location>
        <begin position="54"/>
        <end position="79"/>
    </location>
</feature>
<dbReference type="AlphaFoldDB" id="A0A0D2CH79"/>
<evidence type="ECO:0000256" key="2">
    <source>
        <dbReference type="ARBA" id="ARBA00022723"/>
    </source>
</evidence>
<accession>A0A0D2CH79</accession>
<dbReference type="EMBL" id="KN846961">
    <property type="protein sequence ID" value="KIW64536.1"/>
    <property type="molecule type" value="Genomic_DNA"/>
</dbReference>
<gene>
    <name evidence="10" type="ORF">PV04_09462</name>
</gene>
<dbReference type="GO" id="GO:0000981">
    <property type="term" value="F:DNA-binding transcription factor activity, RNA polymerase II-specific"/>
    <property type="evidence" value="ECO:0007669"/>
    <property type="project" value="TreeGrafter"/>
</dbReference>
<evidence type="ECO:0000256" key="6">
    <source>
        <dbReference type="ARBA" id="ARBA00023163"/>
    </source>
</evidence>
<dbReference type="CDD" id="cd12148">
    <property type="entry name" value="fungal_TF_MHR"/>
    <property type="match status" value="1"/>
</dbReference>
<keyword evidence="11" id="KW-1185">Reference proteome</keyword>
<dbReference type="GO" id="GO:0005634">
    <property type="term" value="C:nucleus"/>
    <property type="evidence" value="ECO:0007669"/>
    <property type="project" value="UniProtKB-SubCell"/>
</dbReference>
<dbReference type="InterPro" id="IPR052202">
    <property type="entry name" value="Yeast_MetPath_Reg"/>
</dbReference>
<dbReference type="PANTHER" id="PTHR47782:SF14">
    <property type="entry name" value="ZN(II)2CYS6 TRANSCRIPTION FACTOR (EUROFUNG)"/>
    <property type="match status" value="1"/>
</dbReference>
<dbReference type="GO" id="GO:0043565">
    <property type="term" value="F:sequence-specific DNA binding"/>
    <property type="evidence" value="ECO:0007669"/>
    <property type="project" value="TreeGrafter"/>
</dbReference>